<keyword evidence="2" id="KW-0812">Transmembrane</keyword>
<feature type="region of interest" description="Disordered" evidence="1">
    <location>
        <begin position="40"/>
        <end position="60"/>
    </location>
</feature>
<protein>
    <submittedName>
        <fullName evidence="3">CLUMA_CG015654, isoform A</fullName>
    </submittedName>
</protein>
<feature type="transmembrane region" description="Helical" evidence="2">
    <location>
        <begin position="12"/>
        <end position="32"/>
    </location>
</feature>
<keyword evidence="2" id="KW-0472">Membrane</keyword>
<proteinExistence type="predicted"/>
<gene>
    <name evidence="3" type="ORF">CLUMA_CG015654</name>
</gene>
<evidence type="ECO:0000313" key="4">
    <source>
        <dbReference type="Proteomes" id="UP000183832"/>
    </source>
</evidence>
<reference evidence="3 4" key="1">
    <citation type="submission" date="2015-04" db="EMBL/GenBank/DDBJ databases">
        <authorList>
            <person name="Syromyatnikov M.Y."/>
            <person name="Popov V.N."/>
        </authorList>
    </citation>
    <scope>NUCLEOTIDE SEQUENCE [LARGE SCALE GENOMIC DNA]</scope>
</reference>
<accession>A0A1J1IP66</accession>
<evidence type="ECO:0000256" key="1">
    <source>
        <dbReference type="SAM" id="MobiDB-lite"/>
    </source>
</evidence>
<name>A0A1J1IP66_9DIPT</name>
<keyword evidence="2" id="KW-1133">Transmembrane helix</keyword>
<evidence type="ECO:0000313" key="3">
    <source>
        <dbReference type="EMBL" id="CRL01952.1"/>
    </source>
</evidence>
<evidence type="ECO:0000256" key="2">
    <source>
        <dbReference type="SAM" id="Phobius"/>
    </source>
</evidence>
<organism evidence="3 4">
    <name type="scientific">Clunio marinus</name>
    <dbReference type="NCBI Taxonomy" id="568069"/>
    <lineage>
        <taxon>Eukaryota</taxon>
        <taxon>Metazoa</taxon>
        <taxon>Ecdysozoa</taxon>
        <taxon>Arthropoda</taxon>
        <taxon>Hexapoda</taxon>
        <taxon>Insecta</taxon>
        <taxon>Pterygota</taxon>
        <taxon>Neoptera</taxon>
        <taxon>Endopterygota</taxon>
        <taxon>Diptera</taxon>
        <taxon>Nematocera</taxon>
        <taxon>Chironomoidea</taxon>
        <taxon>Chironomidae</taxon>
        <taxon>Clunio</taxon>
    </lineage>
</organism>
<dbReference type="EMBL" id="CVRI01000057">
    <property type="protein sequence ID" value="CRL01952.1"/>
    <property type="molecule type" value="Genomic_DNA"/>
</dbReference>
<dbReference type="Proteomes" id="UP000183832">
    <property type="component" value="Unassembled WGS sequence"/>
</dbReference>
<keyword evidence="4" id="KW-1185">Reference proteome</keyword>
<dbReference type="AlphaFoldDB" id="A0A1J1IP66"/>
<sequence length="78" mass="9010">MSKHHVEHHKTMNFTIIIIKLAVFVSTFVSVIRRKEPNGTSILQSPFHMKKGKNKTNEKDFNSSNVLAASEQQFIKRK</sequence>